<feature type="compositionally biased region" description="Polar residues" evidence="1">
    <location>
        <begin position="4279"/>
        <end position="4290"/>
    </location>
</feature>
<feature type="compositionally biased region" description="Basic residues" evidence="1">
    <location>
        <begin position="4643"/>
        <end position="4652"/>
    </location>
</feature>
<feature type="region of interest" description="Disordered" evidence="1">
    <location>
        <begin position="4847"/>
        <end position="4909"/>
    </location>
</feature>
<feature type="compositionally biased region" description="Basic residues" evidence="1">
    <location>
        <begin position="454"/>
        <end position="581"/>
    </location>
</feature>
<feature type="compositionally biased region" description="Pro residues" evidence="1">
    <location>
        <begin position="2636"/>
        <end position="2715"/>
    </location>
</feature>
<feature type="compositionally biased region" description="Polar residues" evidence="1">
    <location>
        <begin position="1931"/>
        <end position="1941"/>
    </location>
</feature>
<feature type="compositionally biased region" description="Basic residues" evidence="1">
    <location>
        <begin position="852"/>
        <end position="862"/>
    </location>
</feature>
<feature type="compositionally biased region" description="Polar residues" evidence="1">
    <location>
        <begin position="239"/>
        <end position="267"/>
    </location>
</feature>
<feature type="compositionally biased region" description="Basic residues" evidence="1">
    <location>
        <begin position="4325"/>
        <end position="4340"/>
    </location>
</feature>
<evidence type="ECO:0000313" key="2">
    <source>
        <dbReference type="Proteomes" id="UP000186698"/>
    </source>
</evidence>
<feature type="compositionally biased region" description="Basic residues" evidence="1">
    <location>
        <begin position="2090"/>
        <end position="2099"/>
    </location>
</feature>
<sequence length="4909" mass="542826">MATNIEQIFRSFVVNKFKEIQEEKLNSETSETSKNGELTAQMSGNPSEETIADVQDKEQMQPESTQLEQTQSLDLEEESAAKELKSGEVSSSDEVKKDASRKKSKKHKKHKSKKKKKKKKKEKSEKRSKSVSSVEDQESVSEHKAVWKPAFGTPPKEDSRVDDSKAGNTAKENIEIGVNSCGFVQEENLASDQITQTVEKDTYIDSEFFGPKCPNEIKGIISKKDSPLKEGVSKELFEGSTTHKSSENSKTLKQNEVTDTMDSTVNAHSKEKHILPSSNSGNELQLEQENIAVSQTKSVDLNNKKLDSIDSAPTASLPPNNTVLHCSEKNKLKCQSRSRSTSISKLRSEETCSSSKSVTKKDKSRSKPIVKAPPKNNIGSSSPGIGRRSRSSSLGRRQKSRSSSVGKRKYSHSNSPVQRRKSRSNTPCRSKSPIRKWWSKSITKRERTVSISPVRRRRSRTRSVAGRHRSRTRSAARKHRSRTRSVARRHRSKTRSVARRHNSGSRSTSSRRKSRSRSASRRRPRSQSGSRRRKSRSLSVSRRKRSQSRSVARRGKSRSRSLTRRRRSRSGSAARRRRRLRSASDSRRQRSRSGSTSRRPRSRSGSAGRRRRSRSNSAVRRRRSRSGSAGRRRRARSGSVRRRRSRSESAGRRRRSRSGSTRRRRRSRSGSAGRRRRSRSGSAARRRRSRSGSAARRRRSRSGSATRRRRSRSGSAARRQRTGSRSTARRRKSRSCSAKSRSGSKKRSTSRSVAKRNRSRSASLSRRRRARSESITKKQRSTSRSDSKRERSRSGSAAKRQQSRNASAAEKKKIESSTAAERSMSRSRSSSQRRRSQSAAGSRRSRSTSDARKRKSRSRSSKKSYEHSPDHKVDNLELKMKSSGSDDNSKVSKEQTESLNSIICLKNITDEQTVLGKSASLTECSDKDPLSWAEIATEPLKHSTDSDHQIINSDLFDSSATRRPDPPSESICDANDESNQMEVAMELDSCHSDSDKFSTTEEECVLSDVFNKVPDDFCSLKTFEPYTTSDIVTQCFSEQEPNASQSKVTVFNSYLSVDESVNLCPKSEDKPFDLETTNKQQCTTTSFTVEELTQYNTMPNALPEFLQTPESRTCSETKINNSRATDMPDSAVSDRPENMNLHLFKDQTSVGSLQINQSKTVSGTDVCLLGDKKSPVVIPAPENSAEVVAIQSVSDTLFTDHSHPGISAQTRLNANALSKEKLYDQKEDSFYDLEFSNRNAAVMQNSPKSFQTDVSSEQHFQEGTLCSAVDVCTSGMDQNFETETLSKKQLMESSKTSKLSKDQKLTVDNEDIQSVKKLILQHTPNLESAKNITHSIDKFPTVEKPICKGSLSSYHLVENLSTVNTAQRGFQLHGSIHIKPDRSKAQTKPLSHGFPEMFEQSKNTHDLEIIKSNAADCTDLQDTTQSGRFKDSRTDFELTVLSELPSAVSKGHPLQINSELKGKEDSVQNIGEYKNEMKSPIRQVNIVNPNINSLPSYLPSMETELASSKEKNVCPEIRKPETDILVNPLVPDVVQQFPQNQDDGFCFLTKVEHNSIKNIIYEHSSAESRTVKQKLVQEGTKKHSYIASGEELPISESAKEISTVTPEKFSECSQLKPCRVDNFIEPTDEQTTTATIDKQDFSNVESVKEHLSDKSSSTGTHNVKESYSNTISLDSSTPTSDFKNSVSAVTDITRGSSQNTLKTGLPDVCSYSWQSNSKQKCSDDQKILESNLTRVSRSGANSNHLEINSSKSNQSNKYEDPASNSEVTHSQSNSQAPTGQVQSDEIIAQRYISSVPLNFKFSRTFKPLSISALHDNAHTSNSIVSQNSKQNLLTDSETLLSSKSSTLEPSKTIILPPESNALSVPEPAESCDLSLHHQPESSGQSVSVSCTEVEPCQMDAIADPSFSTVKPAFPHLSNPLTKGVKQRQYRSRSMAQDSRSPSVDHNKSPSKSGSRKRRSHSKSRKRRSRSKSLKGKHSSSSQGRKRRSRSKTRKRQSPSKPSSKRRRSRSKSVRQQSRSQSRDKSRRSRSKSTGRRKQLSSKSPTRKKRSHSRSDTRRRRSRKTSRSKSPVWRNRSHSKSVSKSPSKSASQRRHSKSKLPKSYSYSSSRSASPVKHSRRRNSSSKSPTTRRSSRSRSRGRWGNSRSSRRGRSSRSASRRNRSRSGSQRSRSLSDKNHRGSRSPIHKRHSRSQTKLDKSPLRKPPSKSTSPPPPKKTTQLKSTAFKHSIGLKSLIQKQLSQAKLQSSNSKLSSKEQLPAASLATTTPLPASSLPAKTQVLVPNIQSKTRLPETNMNAKVWPPLSNQPQKTQLPLPSKDTRTLLPVLNTNARAQQHITDLATETQWPVADLTTGAQWPMPDMATGGHWALSDMTAAGHWTMPDMTSAGQWAMPDMSSGSQWPLSDMTSSPHWPLSDMSTATQWPVSDLSSGTQWPASNLSSGAHWPVSDLATGAQWHMPDLGVGTQWHMPDLTAGMSMPELTASTAMPDLAPTIQMPDLPPGISVTDLAPPPAPMPDLAPPPAPMPDVAPPPAPMPDVAPPPAPMPDLAPPPAPMPDVAPPPAPLPDLAPPPAPLPDLAPPPAPLPDLAPPPAPLPDLAPPPAPLPDLAPPPAPLPDLAPPPAPLPDLAPLPATLPDLAPPPAPLPDLAPPPAPLPDLAPPPAPLPDLAPPPAPLPDLAPPPAPLPGLAPPPAPLPDLAPPPASLPDLAPPPAPLPDLAPSLSPLLDLAPPPAPLPDLAPATLPDLAPPALLPDLAPSAPLPDMNPHLSPLPDVAPLPVPLPYFAPPAPLLDFAPTPMPDLAPPPPMMPDLASPPPLMLDLAPPPPLMPDLAPPPPLMPDLAPPPAPPVPINHLTSLAKMPGLPISPAPVPHLASAAQMPDLAPAPTPSLISDLSLSSGQMPDLAPEVTPAPLPDLAPSHLLAQPFFLPLNESVDDNQNAYLSEDTTKCANKAVDSNQFVFSDKLVKPGLSIAAKYPEINEKLLQDQPSEHCEAVPVAAETSAGCDLLKESYDKSIHPLPDIALVLPNNTKPTVLSTSPYKPVSTELSASTNDYPLVQLSDKPSLLLLHKSFDEPCHPQRKECPASIADCLRGSSSGSLEYSLQRKHEEHSSHIQLNEYGRLTPLNEPCVSLQHSQIIEPCESSSPILSEGASHSSSLPEDSCFVPNQPLQDGNIVFSERPLQHQSCISLFPPEKDKPCLSPDQHLEISVRPHFLQQSNTTPNRLQLPATAMIQATYHEQSLLHRVENSDQLEDAKLYESSDKPSASPSLYSDNANEELKVADPLGRHVRHTSEEQSTTQPLPDELFIKNDDPLSDKCYVCPSVPSIGDGSINMENFDLDIKPENPDQPLQNKYCDRSKRQLIELANSVPSLQTSYINTDQFATVEQYGFSDKRQPNEDIVNTDPVIDKSILSLQEPVPPQPCEILKDALSPKLSAISDQHLNLGPSETCMTSKQHFDLCKSPNQLQTHEPCIVIDHSFVRAEQPMLSDDAWKNPEQCPPIEPCLPAADWERPLPALCSETWPTAKYIQLSKPTVHDEPGDGFSQALPQASQVQSMLVQACASPLPPISDKPSATTVQPLSEKSNSSLCQNVSDDRCTNLHQSVAAELSDSEPSHDLVQPYGKSDQVILPSTGVIPRVQKPLINHEHILSEGAHLQLASVELLPSIPISDQSQYLKPDASPIQSDPCSSPDITPEYSLSATETLLRRPCASSPSMFQEEHSESSDHLTENEQYTSPQYTLVDKNYGSPLTPESVQISETPLMGNELSLSSSQPQQVDQSVNPNLTDYSNETPLLVKIIPKPCQSVKPEASESQEASTPILTVSKNSVLCIDANMHLEPQTISVDPISSLPFDTTFPLVEKSVTDKMEYIKSFEKKDNTKQHATEELILHSKAMPSVEQYTDRGEPVTTLGKSEESFHVENCFRITPPDLFPYDSEQPAVPHDPSALEQTACNCQPPPELLPYDSEQPANSYLGSSETQSEQASLVFHAPPELLPYDSDQPTVLHTNSNEIPSINLPASLSQAELTSQKSSVPDSLHLHESVPVNFQSEEEQQSTQELQTTQVLLESGSIANLSESPMDIAHEQLECVNAASYQSDVSYTPIYMTLHSKECNLTTQISSENIKSINESSEKHFSSELPIVSPEFTNEEHIDFNQMQSNYVKPVETSESVGEDACITELPTELPIAGKPHVTELASKLSAASKALEHRLSLSEFATNAELSASLTGQQPLLTELSLSTESQVSEISMAGESVTTFEQSNIPALKESSVLLPDATCKRPRSKSINRTNSRSQSISRLRDSRSKSVTRMKHSRSKSRTRKRSRSKSATSGKRSRSKSVAKRQRSHSKSALQSKRSRSKSATRRSRSKSYMQRRHSRSKSTTRKKRSRSKSNTGKRRSLSRSAGRKRRSRSRSVGRKRRSRSKSPVRKRRSRSQSTARKRRSRSKSAGRKKRSRSKSNGRKRRSRSTSAARRRRSRSVTMAHRRRSSSASAAHRRRSRSTSVVRRRRSRSSSVARRRRSRSVSAGPKRTSRSLSVSKRRRSWSKSVLRRRRSRSPSGSRRRRSRSASVGRRRRSRSTSVTRKGRSRSVSVAHRRRSRSTSEACKKRSRSVSATRKRRSASISLTPKSPTYKSSAVSRSDRSRSHSQSNILRKRKTRSRSSSRDKNKLSEKRRRRSNSKDHYNIKSRRRSRTPPRRKKSRSPIKRMSPVRRRRSRSTIRRKSFSRSPVRRKRSRSRDKSLDSSRSPKRLTDLDKAQLLEIAKANAAAMCAKAGMPLPSSLKPVITPATPSEDKNTVRAYGNTIQELTEKCKQIAQSKEDDVIVNKPHDSDEEEEERPFYNHPFKVSDHKPISFSLLNPSVKPTPKNQVTLTKEFPVSSGSQNTKKESEKVYGEWVPVDKKSEESKDDVFTNTAPSQF</sequence>
<feature type="region of interest" description="Disordered" evidence="1">
    <location>
        <begin position="1733"/>
        <end position="1782"/>
    </location>
</feature>
<feature type="region of interest" description="Disordered" evidence="1">
    <location>
        <begin position="2489"/>
        <end position="2770"/>
    </location>
</feature>
<feature type="region of interest" description="Disordered" evidence="1">
    <location>
        <begin position="237"/>
        <end position="894"/>
    </location>
</feature>
<dbReference type="Pfam" id="PF17069">
    <property type="entry name" value="RSRP"/>
    <property type="match status" value="1"/>
</dbReference>
<feature type="region of interest" description="Disordered" evidence="1">
    <location>
        <begin position="1913"/>
        <end position="2220"/>
    </location>
</feature>
<dbReference type="RefSeq" id="XP_018101416.2">
    <property type="nucleotide sequence ID" value="XM_018245927.2"/>
</dbReference>
<feature type="compositionally biased region" description="Basic residues" evidence="1">
    <location>
        <begin position="4529"/>
        <end position="4590"/>
    </location>
</feature>
<dbReference type="PANTHER" id="PTHR46528:SF1">
    <property type="entry name" value="PROTEIN SON"/>
    <property type="match status" value="1"/>
</dbReference>
<feature type="region of interest" description="Disordered" evidence="1">
    <location>
        <begin position="23"/>
        <end position="171"/>
    </location>
</feature>
<evidence type="ECO:0000256" key="1">
    <source>
        <dbReference type="SAM" id="MobiDB-lite"/>
    </source>
</evidence>
<feature type="compositionally biased region" description="Basic residues" evidence="1">
    <location>
        <begin position="2178"/>
        <end position="2191"/>
    </location>
</feature>
<feature type="compositionally biased region" description="Polar residues" evidence="1">
    <location>
        <begin position="4612"/>
        <end position="4624"/>
    </location>
</feature>
<keyword evidence="2" id="KW-1185">Reference proteome</keyword>
<feature type="compositionally biased region" description="Low complexity" evidence="1">
    <location>
        <begin position="816"/>
        <end position="830"/>
    </location>
</feature>
<dbReference type="GeneID" id="108707872"/>
<feature type="region of interest" description="Disordered" evidence="1">
    <location>
        <begin position="1857"/>
        <end position="1888"/>
    </location>
</feature>
<feature type="compositionally biased region" description="Basic residues" evidence="1">
    <location>
        <begin position="99"/>
        <end position="121"/>
    </location>
</feature>
<protein>
    <submittedName>
        <fullName evidence="3">Uncharacterized protein LOC108707872</fullName>
    </submittedName>
</protein>
<reference evidence="3" key="1">
    <citation type="submission" date="2025-08" db="UniProtKB">
        <authorList>
            <consortium name="RefSeq"/>
        </authorList>
    </citation>
    <scope>IDENTIFICATION</scope>
    <source>
        <strain evidence="3">J_2021</strain>
        <tissue evidence="3">Erythrocytes</tissue>
    </source>
</reference>
<feature type="compositionally biased region" description="Basic residues" evidence="1">
    <location>
        <begin position="4598"/>
        <end position="4611"/>
    </location>
</feature>
<feature type="region of interest" description="Disordered" evidence="1">
    <location>
        <begin position="2396"/>
        <end position="2415"/>
    </location>
</feature>
<feature type="compositionally biased region" description="Polar residues" evidence="1">
    <location>
        <begin position="276"/>
        <end position="301"/>
    </location>
</feature>
<feature type="compositionally biased region" description="Polar residues" evidence="1">
    <location>
        <begin position="27"/>
        <end position="48"/>
    </location>
</feature>
<dbReference type="GO" id="GO:0048024">
    <property type="term" value="P:regulation of mRNA splicing, via spliceosome"/>
    <property type="evidence" value="ECO:0000318"/>
    <property type="project" value="GO_Central"/>
</dbReference>
<feature type="compositionally biased region" description="Basic and acidic residues" evidence="1">
    <location>
        <begin position="4875"/>
        <end position="4900"/>
    </location>
</feature>
<feature type="compositionally biased region" description="Basic residues" evidence="1">
    <location>
        <begin position="652"/>
        <end position="734"/>
    </location>
</feature>
<feature type="compositionally biased region" description="Basic residues" evidence="1">
    <location>
        <begin position="4676"/>
        <end position="4727"/>
    </location>
</feature>
<feature type="compositionally biased region" description="Pro residues" evidence="1">
    <location>
        <begin position="2507"/>
        <end position="2627"/>
    </location>
</feature>
<feature type="compositionally biased region" description="Polar residues" evidence="1">
    <location>
        <begin position="3964"/>
        <end position="3980"/>
    </location>
</feature>
<dbReference type="OrthoDB" id="786951at2759"/>
<feature type="compositionally biased region" description="Low complexity" evidence="1">
    <location>
        <begin position="2100"/>
        <end position="2114"/>
    </location>
</feature>
<feature type="region of interest" description="Disordered" evidence="1">
    <location>
        <begin position="4267"/>
        <end position="4740"/>
    </location>
</feature>
<feature type="compositionally biased region" description="Polar residues" evidence="1">
    <location>
        <begin position="311"/>
        <end position="324"/>
    </location>
</feature>
<gene>
    <name evidence="3" type="primary">LOC108707872</name>
</gene>
<feature type="compositionally biased region" description="Polar residues" evidence="1">
    <location>
        <begin position="61"/>
        <end position="73"/>
    </location>
</feature>
<feature type="compositionally biased region" description="Low complexity" evidence="1">
    <location>
        <begin position="2750"/>
        <end position="2770"/>
    </location>
</feature>
<feature type="compositionally biased region" description="Basic and acidic residues" evidence="1">
    <location>
        <begin position="155"/>
        <end position="165"/>
    </location>
</feature>
<accession>A0A8J0UC80</accession>
<proteinExistence type="predicted"/>
<evidence type="ECO:0000313" key="3">
    <source>
        <dbReference type="RefSeq" id="XP_018101416.2"/>
    </source>
</evidence>
<feature type="compositionally biased region" description="Basic residues" evidence="1">
    <location>
        <begin position="4347"/>
        <end position="4513"/>
    </location>
</feature>
<organism evidence="2 3">
    <name type="scientific">Xenopus laevis</name>
    <name type="common">African clawed frog</name>
    <dbReference type="NCBI Taxonomy" id="8355"/>
    <lineage>
        <taxon>Eukaryota</taxon>
        <taxon>Metazoa</taxon>
        <taxon>Chordata</taxon>
        <taxon>Craniata</taxon>
        <taxon>Vertebrata</taxon>
        <taxon>Euteleostomi</taxon>
        <taxon>Amphibia</taxon>
        <taxon>Batrachia</taxon>
        <taxon>Anura</taxon>
        <taxon>Pipoidea</taxon>
        <taxon>Pipidae</taxon>
        <taxon>Xenopodinae</taxon>
        <taxon>Xenopus</taxon>
        <taxon>Xenopus</taxon>
    </lineage>
</organism>
<feature type="compositionally biased region" description="Basic and acidic residues" evidence="1">
    <location>
        <begin position="3715"/>
        <end position="3727"/>
    </location>
</feature>
<dbReference type="GO" id="GO:0003723">
    <property type="term" value="F:RNA binding"/>
    <property type="evidence" value="ECO:0000318"/>
    <property type="project" value="GO_Central"/>
</dbReference>
<feature type="region of interest" description="Disordered" evidence="1">
    <location>
        <begin position="3707"/>
        <end position="3729"/>
    </location>
</feature>
<feature type="compositionally biased region" description="Basic residues" evidence="1">
    <location>
        <begin position="2146"/>
        <end position="2162"/>
    </location>
</feature>
<feature type="region of interest" description="Disordered" evidence="1">
    <location>
        <begin position="3672"/>
        <end position="3693"/>
    </location>
</feature>
<feature type="compositionally biased region" description="Polar residues" evidence="1">
    <location>
        <begin position="3679"/>
        <end position="3693"/>
    </location>
</feature>
<dbReference type="GO" id="GO:0051726">
    <property type="term" value="P:regulation of cell cycle"/>
    <property type="evidence" value="ECO:0007669"/>
    <property type="project" value="InterPro"/>
</dbReference>
<dbReference type="CTD" id="108707872"/>
<dbReference type="InterPro" id="IPR032922">
    <property type="entry name" value="SON"/>
</dbReference>
<feature type="compositionally biased region" description="Basic residues" evidence="1">
    <location>
        <begin position="598"/>
        <end position="645"/>
    </location>
</feature>
<feature type="compositionally biased region" description="Basic residues" evidence="1">
    <location>
        <begin position="742"/>
        <end position="770"/>
    </location>
</feature>
<dbReference type="PANTHER" id="PTHR46528">
    <property type="entry name" value="PROTEIN SON"/>
    <property type="match status" value="1"/>
</dbReference>
<feature type="compositionally biased region" description="Low complexity" evidence="1">
    <location>
        <begin position="2716"/>
        <end position="2726"/>
    </location>
</feature>
<feature type="compositionally biased region" description="Basic residues" evidence="1">
    <location>
        <begin position="396"/>
        <end position="411"/>
    </location>
</feature>
<feature type="compositionally biased region" description="Low complexity" evidence="1">
    <location>
        <begin position="379"/>
        <end position="395"/>
    </location>
</feature>
<dbReference type="Proteomes" id="UP000186698">
    <property type="component" value="Chromosome 2L"/>
</dbReference>
<feature type="compositionally biased region" description="Basic residues" evidence="1">
    <location>
        <begin position="4299"/>
        <end position="4318"/>
    </location>
</feature>
<feature type="compositionally biased region" description="Basic and acidic residues" evidence="1">
    <location>
        <begin position="863"/>
        <end position="880"/>
    </location>
</feature>
<feature type="region of interest" description="Disordered" evidence="1">
    <location>
        <begin position="3930"/>
        <end position="3980"/>
    </location>
</feature>
<feature type="compositionally biased region" description="Basic residues" evidence="1">
    <location>
        <begin position="1953"/>
        <end position="2012"/>
    </location>
</feature>
<name>A0A8J0UC80_XENLA</name>
<dbReference type="KEGG" id="xla:108707872"/>
<feature type="compositionally biased region" description="Basic residues" evidence="1">
    <location>
        <begin position="2024"/>
        <end position="2066"/>
    </location>
</feature>
<feature type="compositionally biased region" description="Polar residues" evidence="1">
    <location>
        <begin position="333"/>
        <end position="345"/>
    </location>
</feature>
<feature type="compositionally biased region" description="Basic and acidic residues" evidence="1">
    <location>
        <begin position="783"/>
        <end position="793"/>
    </location>
</feature>